<accession>A0A1G6V160</accession>
<dbReference type="InterPro" id="IPR018490">
    <property type="entry name" value="cNMP-bd_dom_sf"/>
</dbReference>
<dbReference type="Proteomes" id="UP000198748">
    <property type="component" value="Unassembled WGS sequence"/>
</dbReference>
<keyword evidence="3" id="KW-1185">Reference proteome</keyword>
<dbReference type="PROSITE" id="PS50042">
    <property type="entry name" value="CNMP_BINDING_3"/>
    <property type="match status" value="1"/>
</dbReference>
<sequence length="209" mass="24739">MRINWLANGIFEAVRYPKIRMRVLTNLVKLINPPEAELAMMEERLHLKVLRKNEHFVRQGHISSEVALVERGTMRLYIETPDKEICKDFLFENSVACSYDGFFFGQASRVSIQALQETHLLVLTKDDFHYLYENCPGWQRFWNLLLVEQLMKTDSRETALLKDPPDVRFRNILEEHPLLFSRIPLQYIASYLGITRETLSRYRSRMLTD</sequence>
<dbReference type="InterPro" id="IPR000595">
    <property type="entry name" value="cNMP-bd_dom"/>
</dbReference>
<evidence type="ECO:0000313" key="2">
    <source>
        <dbReference type="EMBL" id="SDD46717.1"/>
    </source>
</evidence>
<dbReference type="AlphaFoldDB" id="A0A1G6V160"/>
<feature type="domain" description="Cyclic nucleotide-binding" evidence="1">
    <location>
        <begin position="29"/>
        <end position="108"/>
    </location>
</feature>
<dbReference type="STRING" id="659014.SAMN04487996_10197"/>
<dbReference type="EMBL" id="FNAN01000001">
    <property type="protein sequence ID" value="SDD46717.1"/>
    <property type="molecule type" value="Genomic_DNA"/>
</dbReference>
<keyword evidence="2" id="KW-0808">Transferase</keyword>
<dbReference type="CDD" id="cd00038">
    <property type="entry name" value="CAP_ED"/>
    <property type="match status" value="1"/>
</dbReference>
<dbReference type="Gene3D" id="2.60.120.10">
    <property type="entry name" value="Jelly Rolls"/>
    <property type="match status" value="1"/>
</dbReference>
<gene>
    <name evidence="2" type="ORF">SAMN04487996_10197</name>
</gene>
<reference evidence="3" key="1">
    <citation type="submission" date="2016-10" db="EMBL/GenBank/DDBJ databases">
        <authorList>
            <person name="Varghese N."/>
            <person name="Submissions S."/>
        </authorList>
    </citation>
    <scope>NUCLEOTIDE SEQUENCE [LARGE SCALE GENOMIC DNA]</scope>
    <source>
        <strain evidence="3">DSM 25329</strain>
    </source>
</reference>
<organism evidence="2 3">
    <name type="scientific">Dyadobacter soli</name>
    <dbReference type="NCBI Taxonomy" id="659014"/>
    <lineage>
        <taxon>Bacteria</taxon>
        <taxon>Pseudomonadati</taxon>
        <taxon>Bacteroidota</taxon>
        <taxon>Cytophagia</taxon>
        <taxon>Cytophagales</taxon>
        <taxon>Spirosomataceae</taxon>
        <taxon>Dyadobacter</taxon>
    </lineage>
</organism>
<protein>
    <submittedName>
        <fullName evidence="2">cAMP-binding domain of CRP or a regulatory subunit of cAMP-dependent protein kinases</fullName>
    </submittedName>
</protein>
<dbReference type="InterPro" id="IPR014710">
    <property type="entry name" value="RmlC-like_jellyroll"/>
</dbReference>
<dbReference type="SUPFAM" id="SSF51206">
    <property type="entry name" value="cAMP-binding domain-like"/>
    <property type="match status" value="1"/>
</dbReference>
<proteinExistence type="predicted"/>
<evidence type="ECO:0000313" key="3">
    <source>
        <dbReference type="Proteomes" id="UP000198748"/>
    </source>
</evidence>
<dbReference type="GO" id="GO:0016301">
    <property type="term" value="F:kinase activity"/>
    <property type="evidence" value="ECO:0007669"/>
    <property type="project" value="UniProtKB-KW"/>
</dbReference>
<name>A0A1G6V160_9BACT</name>
<dbReference type="Pfam" id="PF00027">
    <property type="entry name" value="cNMP_binding"/>
    <property type="match status" value="1"/>
</dbReference>
<dbReference type="OrthoDB" id="663011at2"/>
<keyword evidence="2" id="KW-0418">Kinase</keyword>
<evidence type="ECO:0000259" key="1">
    <source>
        <dbReference type="PROSITE" id="PS50042"/>
    </source>
</evidence>